<dbReference type="InterPro" id="IPR003439">
    <property type="entry name" value="ABC_transporter-like_ATP-bd"/>
</dbReference>
<evidence type="ECO:0000256" key="4">
    <source>
        <dbReference type="ARBA" id="ARBA00022840"/>
    </source>
</evidence>
<keyword evidence="2" id="KW-0813">Transport</keyword>
<comment type="similarity">
    <text evidence="1">Belongs to the ABC transporter superfamily.</text>
</comment>
<evidence type="ECO:0000313" key="6">
    <source>
        <dbReference type="EMBL" id="HJC05057.1"/>
    </source>
</evidence>
<evidence type="ECO:0000256" key="2">
    <source>
        <dbReference type="ARBA" id="ARBA00022448"/>
    </source>
</evidence>
<comment type="caution">
    <text evidence="6">The sequence shown here is derived from an EMBL/GenBank/DDBJ whole genome shotgun (WGS) entry which is preliminary data.</text>
</comment>
<keyword evidence="3" id="KW-0547">Nucleotide-binding</keyword>
<dbReference type="PROSITE" id="PS50893">
    <property type="entry name" value="ABC_TRANSPORTER_2"/>
    <property type="match status" value="1"/>
</dbReference>
<evidence type="ECO:0000259" key="5">
    <source>
        <dbReference type="PROSITE" id="PS50893"/>
    </source>
</evidence>
<dbReference type="SMART" id="SM00382">
    <property type="entry name" value="AAA"/>
    <property type="match status" value="1"/>
</dbReference>
<evidence type="ECO:0000256" key="3">
    <source>
        <dbReference type="ARBA" id="ARBA00022741"/>
    </source>
</evidence>
<accession>A0A9D2MZB7</accession>
<dbReference type="GO" id="GO:0016887">
    <property type="term" value="F:ATP hydrolysis activity"/>
    <property type="evidence" value="ECO:0007669"/>
    <property type="project" value="InterPro"/>
</dbReference>
<dbReference type="InterPro" id="IPR003593">
    <property type="entry name" value="AAA+_ATPase"/>
</dbReference>
<dbReference type="GO" id="GO:0005524">
    <property type="term" value="F:ATP binding"/>
    <property type="evidence" value="ECO:0007669"/>
    <property type="project" value="UniProtKB-KW"/>
</dbReference>
<dbReference type="Pfam" id="PF00005">
    <property type="entry name" value="ABC_tran"/>
    <property type="match status" value="1"/>
</dbReference>
<dbReference type="CDD" id="cd03268">
    <property type="entry name" value="ABC_BcrA_bacitracin_resist"/>
    <property type="match status" value="1"/>
</dbReference>
<dbReference type="Proteomes" id="UP000823910">
    <property type="component" value="Unassembled WGS sequence"/>
</dbReference>
<reference evidence="6" key="2">
    <citation type="submission" date="2021-04" db="EMBL/GenBank/DDBJ databases">
        <authorList>
            <person name="Gilroy R."/>
        </authorList>
    </citation>
    <scope>NUCLEOTIDE SEQUENCE</scope>
    <source>
        <strain evidence="6">CHK180-15479</strain>
    </source>
</reference>
<evidence type="ECO:0000313" key="7">
    <source>
        <dbReference type="Proteomes" id="UP000823910"/>
    </source>
</evidence>
<reference evidence="6" key="1">
    <citation type="journal article" date="2021" name="PeerJ">
        <title>Extensive microbial diversity within the chicken gut microbiome revealed by metagenomics and culture.</title>
        <authorList>
            <person name="Gilroy R."/>
            <person name="Ravi A."/>
            <person name="Getino M."/>
            <person name="Pursley I."/>
            <person name="Horton D.L."/>
            <person name="Alikhan N.F."/>
            <person name="Baker D."/>
            <person name="Gharbi K."/>
            <person name="Hall N."/>
            <person name="Watson M."/>
            <person name="Adriaenssens E.M."/>
            <person name="Foster-Nyarko E."/>
            <person name="Jarju S."/>
            <person name="Secka A."/>
            <person name="Antonio M."/>
            <person name="Oren A."/>
            <person name="Chaudhuri R.R."/>
            <person name="La Ragione R."/>
            <person name="Hildebrand F."/>
            <person name="Pallen M.J."/>
        </authorList>
    </citation>
    <scope>NUCLEOTIDE SEQUENCE</scope>
    <source>
        <strain evidence="6">CHK180-15479</strain>
    </source>
</reference>
<organism evidence="6 7">
    <name type="scientific">Candidatus Enterocloster excrementipullorum</name>
    <dbReference type="NCBI Taxonomy" id="2838559"/>
    <lineage>
        <taxon>Bacteria</taxon>
        <taxon>Bacillati</taxon>
        <taxon>Bacillota</taxon>
        <taxon>Clostridia</taxon>
        <taxon>Lachnospirales</taxon>
        <taxon>Lachnospiraceae</taxon>
        <taxon>Enterocloster</taxon>
    </lineage>
</organism>
<sequence>MDYRIETTELTKNYHKAYLSQPPAVNKVNLRVPSGSIYGFLGPNGAGKSTTMKLLLGLISPDSGEISIGGTPLTEKSRTELLRDMGSLIESPSYYGNLTAWENLKISCMMRGLPDSEISRVLSIVRLDGQKRKRAAHFSLGMKQRLGLAAALLGNPRLVLLDEPTNGLDPAGIHEIRELIKSLPARYGITVMVSSHLLSEVEQIADHIGIISRGSLIFQDSLKVLQAKSSQFLTLRTSDNEKARSLLREKGLAPEKWAGSAGAHSGDAPDGKSLCIPLLSDRLLAPLLRELTGLGVDIYRIEEHKKNLEEIYLEMVKEASL</sequence>
<dbReference type="InterPro" id="IPR027417">
    <property type="entry name" value="P-loop_NTPase"/>
</dbReference>
<name>A0A9D2MZB7_9FIRM</name>
<dbReference type="PANTHER" id="PTHR43335">
    <property type="entry name" value="ABC TRANSPORTER, ATP-BINDING PROTEIN"/>
    <property type="match status" value="1"/>
</dbReference>
<keyword evidence="4 6" id="KW-0067">ATP-binding</keyword>
<dbReference type="PANTHER" id="PTHR43335:SF4">
    <property type="entry name" value="ABC TRANSPORTER, ATP-BINDING PROTEIN"/>
    <property type="match status" value="1"/>
</dbReference>
<dbReference type="AlphaFoldDB" id="A0A9D2MZB7"/>
<proteinExistence type="inferred from homology"/>
<evidence type="ECO:0000256" key="1">
    <source>
        <dbReference type="ARBA" id="ARBA00005417"/>
    </source>
</evidence>
<dbReference type="Gene3D" id="3.40.50.300">
    <property type="entry name" value="P-loop containing nucleotide triphosphate hydrolases"/>
    <property type="match status" value="1"/>
</dbReference>
<gene>
    <name evidence="6" type="ORF">H9704_02720</name>
</gene>
<feature type="domain" description="ABC transporter" evidence="5">
    <location>
        <begin position="5"/>
        <end position="238"/>
    </location>
</feature>
<dbReference type="InterPro" id="IPR017871">
    <property type="entry name" value="ABC_transporter-like_CS"/>
</dbReference>
<dbReference type="EMBL" id="DWWT01000008">
    <property type="protein sequence ID" value="HJC05057.1"/>
    <property type="molecule type" value="Genomic_DNA"/>
</dbReference>
<protein>
    <submittedName>
        <fullName evidence="6">ABC transporter ATP-binding protein</fullName>
    </submittedName>
</protein>
<dbReference type="SUPFAM" id="SSF52540">
    <property type="entry name" value="P-loop containing nucleoside triphosphate hydrolases"/>
    <property type="match status" value="1"/>
</dbReference>
<dbReference type="PROSITE" id="PS00211">
    <property type="entry name" value="ABC_TRANSPORTER_1"/>
    <property type="match status" value="1"/>
</dbReference>